<evidence type="ECO:0000256" key="1">
    <source>
        <dbReference type="SAM" id="MobiDB-lite"/>
    </source>
</evidence>
<sequence>MDAAQLQCEQDKTSYREGLKGSVVISLLQARLKMAYEAKTLGFECPSWDVKAWEAKLRDLGGSPVEYPAKLAGEEPSKAAEEAADAEKNPGGDAGAGADGVVVEEGAAP</sequence>
<comment type="caution">
    <text evidence="2">The sequence shown here is derived from an EMBL/GenBank/DDBJ whole genome shotgun (WGS) entry which is preliminary data.</text>
</comment>
<feature type="compositionally biased region" description="Basic and acidic residues" evidence="1">
    <location>
        <begin position="72"/>
        <end position="90"/>
    </location>
</feature>
<dbReference type="Proteomes" id="UP000215914">
    <property type="component" value="Unassembled WGS sequence"/>
</dbReference>
<proteinExistence type="predicted"/>
<name>A0A9K3DL42_HELAN</name>
<reference evidence="2" key="1">
    <citation type="journal article" date="2017" name="Nature">
        <title>The sunflower genome provides insights into oil metabolism, flowering and Asterid evolution.</title>
        <authorList>
            <person name="Badouin H."/>
            <person name="Gouzy J."/>
            <person name="Grassa C.J."/>
            <person name="Murat F."/>
            <person name="Staton S.E."/>
            <person name="Cottret L."/>
            <person name="Lelandais-Briere C."/>
            <person name="Owens G.L."/>
            <person name="Carrere S."/>
            <person name="Mayjonade B."/>
            <person name="Legrand L."/>
            <person name="Gill N."/>
            <person name="Kane N.C."/>
            <person name="Bowers J.E."/>
            <person name="Hubner S."/>
            <person name="Bellec A."/>
            <person name="Berard A."/>
            <person name="Berges H."/>
            <person name="Blanchet N."/>
            <person name="Boniface M.C."/>
            <person name="Brunel D."/>
            <person name="Catrice O."/>
            <person name="Chaidir N."/>
            <person name="Claudel C."/>
            <person name="Donnadieu C."/>
            <person name="Faraut T."/>
            <person name="Fievet G."/>
            <person name="Helmstetter N."/>
            <person name="King M."/>
            <person name="Knapp S.J."/>
            <person name="Lai Z."/>
            <person name="Le Paslier M.C."/>
            <person name="Lippi Y."/>
            <person name="Lorenzon L."/>
            <person name="Mandel J.R."/>
            <person name="Marage G."/>
            <person name="Marchand G."/>
            <person name="Marquand E."/>
            <person name="Bret-Mestries E."/>
            <person name="Morien E."/>
            <person name="Nambeesan S."/>
            <person name="Nguyen T."/>
            <person name="Pegot-Espagnet P."/>
            <person name="Pouilly N."/>
            <person name="Raftis F."/>
            <person name="Sallet E."/>
            <person name="Schiex T."/>
            <person name="Thomas J."/>
            <person name="Vandecasteele C."/>
            <person name="Vares D."/>
            <person name="Vear F."/>
            <person name="Vautrin S."/>
            <person name="Crespi M."/>
            <person name="Mangin B."/>
            <person name="Burke J.M."/>
            <person name="Salse J."/>
            <person name="Munos S."/>
            <person name="Vincourt P."/>
            <person name="Rieseberg L.H."/>
            <person name="Langlade N.B."/>
        </authorList>
    </citation>
    <scope>NUCLEOTIDE SEQUENCE</scope>
    <source>
        <tissue evidence="2">Leaves</tissue>
    </source>
</reference>
<reference evidence="2" key="2">
    <citation type="submission" date="2020-06" db="EMBL/GenBank/DDBJ databases">
        <title>Helianthus annuus Genome sequencing and assembly Release 2.</title>
        <authorList>
            <person name="Gouzy J."/>
            <person name="Langlade N."/>
            <person name="Munos S."/>
        </authorList>
    </citation>
    <scope>NUCLEOTIDE SEQUENCE</scope>
    <source>
        <tissue evidence="2">Leaves</tissue>
    </source>
</reference>
<evidence type="ECO:0000313" key="3">
    <source>
        <dbReference type="Proteomes" id="UP000215914"/>
    </source>
</evidence>
<organism evidence="2 3">
    <name type="scientific">Helianthus annuus</name>
    <name type="common">Common sunflower</name>
    <dbReference type="NCBI Taxonomy" id="4232"/>
    <lineage>
        <taxon>Eukaryota</taxon>
        <taxon>Viridiplantae</taxon>
        <taxon>Streptophyta</taxon>
        <taxon>Embryophyta</taxon>
        <taxon>Tracheophyta</taxon>
        <taxon>Spermatophyta</taxon>
        <taxon>Magnoliopsida</taxon>
        <taxon>eudicotyledons</taxon>
        <taxon>Gunneridae</taxon>
        <taxon>Pentapetalae</taxon>
        <taxon>asterids</taxon>
        <taxon>campanulids</taxon>
        <taxon>Asterales</taxon>
        <taxon>Asteraceae</taxon>
        <taxon>Asteroideae</taxon>
        <taxon>Heliantheae alliance</taxon>
        <taxon>Heliantheae</taxon>
        <taxon>Helianthus</taxon>
    </lineage>
</organism>
<gene>
    <name evidence="2" type="ORF">HanXRQr2_Chr17g0816901</name>
</gene>
<evidence type="ECO:0000313" key="2">
    <source>
        <dbReference type="EMBL" id="KAF5756618.1"/>
    </source>
</evidence>
<feature type="region of interest" description="Disordered" evidence="1">
    <location>
        <begin position="64"/>
        <end position="109"/>
    </location>
</feature>
<feature type="compositionally biased region" description="Low complexity" evidence="1">
    <location>
        <begin position="99"/>
        <end position="109"/>
    </location>
</feature>
<protein>
    <submittedName>
        <fullName evidence="2">Uncharacterized protein</fullName>
    </submittedName>
</protein>
<accession>A0A9K3DL42</accession>
<dbReference type="AlphaFoldDB" id="A0A9K3DL42"/>
<keyword evidence="3" id="KW-1185">Reference proteome</keyword>
<dbReference type="EMBL" id="MNCJ02000332">
    <property type="protein sequence ID" value="KAF5756618.1"/>
    <property type="molecule type" value="Genomic_DNA"/>
</dbReference>
<dbReference type="Gramene" id="mRNA:HanXRQr2_Chr17g0816901">
    <property type="protein sequence ID" value="CDS:HanXRQr2_Chr17g0816901.1"/>
    <property type="gene ID" value="HanXRQr2_Chr17g0816901"/>
</dbReference>